<evidence type="ECO:0000313" key="10">
    <source>
        <dbReference type="EMBL" id="SMP39612.1"/>
    </source>
</evidence>
<evidence type="ECO:0000313" key="11">
    <source>
        <dbReference type="Proteomes" id="UP001158067"/>
    </source>
</evidence>
<comment type="caution">
    <text evidence="10">The sequence shown here is derived from an EMBL/GenBank/DDBJ whole genome shotgun (WGS) entry which is preliminary data.</text>
</comment>
<dbReference type="Gene3D" id="1.10.10.10">
    <property type="entry name" value="Winged helix-like DNA-binding domain superfamily/Winged helix DNA-binding domain"/>
    <property type="match status" value="1"/>
</dbReference>
<dbReference type="Gene3D" id="3.30.160.70">
    <property type="entry name" value="Methylated DNA-protein cysteine methyltransferase domain"/>
    <property type="match status" value="1"/>
</dbReference>
<keyword evidence="11" id="KW-1185">Reference proteome</keyword>
<evidence type="ECO:0000256" key="2">
    <source>
        <dbReference type="ARBA" id="ARBA00022490"/>
    </source>
</evidence>
<keyword evidence="5 8" id="KW-0227">DNA damage</keyword>
<dbReference type="PROSITE" id="PS00374">
    <property type="entry name" value="MGMT"/>
    <property type="match status" value="1"/>
</dbReference>
<evidence type="ECO:0000256" key="1">
    <source>
        <dbReference type="ARBA" id="ARBA00001286"/>
    </source>
</evidence>
<dbReference type="SUPFAM" id="SSF53155">
    <property type="entry name" value="Methylated DNA-protein cysteine methyltransferase domain"/>
    <property type="match status" value="1"/>
</dbReference>
<reference evidence="10 11" key="1">
    <citation type="submission" date="2017-05" db="EMBL/GenBank/DDBJ databases">
        <authorList>
            <person name="Varghese N."/>
            <person name="Submissions S."/>
        </authorList>
    </citation>
    <scope>NUCLEOTIDE SEQUENCE [LARGE SCALE GENOMIC DNA]</scope>
    <source>
        <strain evidence="10 11">DSM 25457</strain>
    </source>
</reference>
<comment type="function">
    <text evidence="8">Involved in the cellular defense against the biological effects of O6-methylguanine (O6-MeG) and O4-methylthymine (O4-MeT) in DNA. Repairs the methylated nucleobase in DNA by stoichiometrically transferring the methyl group to a cysteine residue in the enzyme. This is a suicide reaction: the enzyme is irreversibly inactivated.</text>
</comment>
<sequence length="198" mass="21790">MQRVQTIWDSPVGPLRIAADVDLKQSGVWDHGPVTELGHPAIKPKSYDTVQGHCVGVYFPGHHPEPQHWDEMADLVSAGKIRILDTIVVQLAEYFGGQRDRFEIPCQMLGTPFQQEVWAQLSTIPAGQTVTYREIAIQIARPQAIRAVGAAVARNPISIIVPCHRVIGSNGKLTGFAGGVERKEWLLKLEKSALRAAM</sequence>
<keyword evidence="6 8" id="KW-0234">DNA repair</keyword>
<dbReference type="InterPro" id="IPR036388">
    <property type="entry name" value="WH-like_DNA-bd_sf"/>
</dbReference>
<dbReference type="CDD" id="cd06445">
    <property type="entry name" value="ATase"/>
    <property type="match status" value="1"/>
</dbReference>
<evidence type="ECO:0000256" key="4">
    <source>
        <dbReference type="ARBA" id="ARBA00022679"/>
    </source>
</evidence>
<dbReference type="SUPFAM" id="SSF46767">
    <property type="entry name" value="Methylated DNA-protein cysteine methyltransferase, C-terminal domain"/>
    <property type="match status" value="1"/>
</dbReference>
<evidence type="ECO:0000256" key="8">
    <source>
        <dbReference type="HAMAP-Rule" id="MF_00772"/>
    </source>
</evidence>
<protein>
    <recommendedName>
        <fullName evidence="8">Methylated-DNA--protein-cysteine methyltransferase</fullName>
        <ecNumber evidence="8">2.1.1.63</ecNumber>
    </recommendedName>
    <alternativeName>
        <fullName evidence="8">6-O-methylguanine-DNA methyltransferase</fullName>
        <shortName evidence="8">MGMT</shortName>
    </alternativeName>
    <alternativeName>
        <fullName evidence="8">O-6-methylguanine-DNA-alkyltransferase</fullName>
    </alternativeName>
</protein>
<comment type="similarity">
    <text evidence="8">Belongs to the MGMT family.</text>
</comment>
<comment type="catalytic activity">
    <reaction evidence="1 8">
        <text>a 4-O-methyl-thymidine in DNA + L-cysteinyl-[protein] = a thymidine in DNA + S-methyl-L-cysteinyl-[protein]</text>
        <dbReference type="Rhea" id="RHEA:53428"/>
        <dbReference type="Rhea" id="RHEA-COMP:10131"/>
        <dbReference type="Rhea" id="RHEA-COMP:10132"/>
        <dbReference type="Rhea" id="RHEA-COMP:13555"/>
        <dbReference type="Rhea" id="RHEA-COMP:13556"/>
        <dbReference type="ChEBI" id="CHEBI:29950"/>
        <dbReference type="ChEBI" id="CHEBI:82612"/>
        <dbReference type="ChEBI" id="CHEBI:137386"/>
        <dbReference type="ChEBI" id="CHEBI:137387"/>
        <dbReference type="EC" id="2.1.1.63"/>
    </reaction>
</comment>
<dbReference type="EMBL" id="FXUG01000001">
    <property type="protein sequence ID" value="SMP39612.1"/>
    <property type="molecule type" value="Genomic_DNA"/>
</dbReference>
<dbReference type="InterPro" id="IPR036631">
    <property type="entry name" value="MGMT_N_sf"/>
</dbReference>
<organism evidence="10 11">
    <name type="scientific">Neorhodopirellula lusitana</name>
    <dbReference type="NCBI Taxonomy" id="445327"/>
    <lineage>
        <taxon>Bacteria</taxon>
        <taxon>Pseudomonadati</taxon>
        <taxon>Planctomycetota</taxon>
        <taxon>Planctomycetia</taxon>
        <taxon>Pirellulales</taxon>
        <taxon>Pirellulaceae</taxon>
        <taxon>Neorhodopirellula</taxon>
    </lineage>
</organism>
<dbReference type="HAMAP" id="MF_00772">
    <property type="entry name" value="OGT"/>
    <property type="match status" value="1"/>
</dbReference>
<keyword evidence="4 8" id="KW-0808">Transferase</keyword>
<feature type="active site" description="Nucleophile; methyl group acceptor" evidence="8">
    <location>
        <position position="163"/>
    </location>
</feature>
<comment type="miscellaneous">
    <text evidence="8">This enzyme catalyzes only one turnover and therefore is not strictly catalytic. According to one definition, an enzyme is a biocatalyst that acts repeatedly and over many reaction cycles.</text>
</comment>
<proteinExistence type="inferred from homology"/>
<comment type="subcellular location">
    <subcellularLocation>
        <location evidence="8">Cytoplasm</location>
    </subcellularLocation>
</comment>
<dbReference type="RefSeq" id="WP_283430574.1">
    <property type="nucleotide sequence ID" value="NZ_FXUG01000001.1"/>
</dbReference>
<dbReference type="PANTHER" id="PTHR10815:SF13">
    <property type="entry name" value="METHYLATED-DNA--PROTEIN-CYSTEINE METHYLTRANSFERASE"/>
    <property type="match status" value="1"/>
</dbReference>
<comment type="catalytic activity">
    <reaction evidence="7 8">
        <text>a 6-O-methyl-2'-deoxyguanosine in DNA + L-cysteinyl-[protein] = S-methyl-L-cysteinyl-[protein] + a 2'-deoxyguanosine in DNA</text>
        <dbReference type="Rhea" id="RHEA:24000"/>
        <dbReference type="Rhea" id="RHEA-COMP:10131"/>
        <dbReference type="Rhea" id="RHEA-COMP:10132"/>
        <dbReference type="Rhea" id="RHEA-COMP:11367"/>
        <dbReference type="Rhea" id="RHEA-COMP:11368"/>
        <dbReference type="ChEBI" id="CHEBI:29950"/>
        <dbReference type="ChEBI" id="CHEBI:82612"/>
        <dbReference type="ChEBI" id="CHEBI:85445"/>
        <dbReference type="ChEBI" id="CHEBI:85448"/>
        <dbReference type="EC" id="2.1.1.63"/>
    </reaction>
</comment>
<dbReference type="Pfam" id="PF01035">
    <property type="entry name" value="DNA_binding_1"/>
    <property type="match status" value="1"/>
</dbReference>
<evidence type="ECO:0000256" key="3">
    <source>
        <dbReference type="ARBA" id="ARBA00022603"/>
    </source>
</evidence>
<dbReference type="InterPro" id="IPR001497">
    <property type="entry name" value="MethylDNA_cys_MeTrfase_AS"/>
</dbReference>
<dbReference type="InterPro" id="IPR014048">
    <property type="entry name" value="MethylDNA_cys_MeTrfase_DNA-bd"/>
</dbReference>
<name>A0ABY1PNK2_9BACT</name>
<keyword evidence="3 8" id="KW-0489">Methyltransferase</keyword>
<feature type="domain" description="Methylated-DNA-[protein]-cysteine S-methyltransferase DNA binding" evidence="9">
    <location>
        <begin position="112"/>
        <end position="191"/>
    </location>
</feature>
<evidence type="ECO:0000256" key="7">
    <source>
        <dbReference type="ARBA" id="ARBA00049348"/>
    </source>
</evidence>
<gene>
    <name evidence="10" type="ORF">SAMN06265222_101331</name>
</gene>
<dbReference type="PANTHER" id="PTHR10815">
    <property type="entry name" value="METHYLATED-DNA--PROTEIN-CYSTEINE METHYLTRANSFERASE"/>
    <property type="match status" value="1"/>
</dbReference>
<dbReference type="EC" id="2.1.1.63" evidence="8"/>
<dbReference type="InterPro" id="IPR036217">
    <property type="entry name" value="MethylDNA_cys_MeTrfase_DNAb"/>
</dbReference>
<dbReference type="Proteomes" id="UP001158067">
    <property type="component" value="Unassembled WGS sequence"/>
</dbReference>
<evidence type="ECO:0000259" key="9">
    <source>
        <dbReference type="Pfam" id="PF01035"/>
    </source>
</evidence>
<evidence type="ECO:0000256" key="5">
    <source>
        <dbReference type="ARBA" id="ARBA00022763"/>
    </source>
</evidence>
<keyword evidence="2 8" id="KW-0963">Cytoplasm</keyword>
<evidence type="ECO:0000256" key="6">
    <source>
        <dbReference type="ARBA" id="ARBA00023204"/>
    </source>
</evidence>
<dbReference type="InterPro" id="IPR023546">
    <property type="entry name" value="MGMT"/>
</dbReference>
<dbReference type="NCBIfam" id="TIGR00589">
    <property type="entry name" value="ogt"/>
    <property type="match status" value="1"/>
</dbReference>
<accession>A0ABY1PNK2</accession>